<reference evidence="4 5" key="1">
    <citation type="submission" date="2020-02" db="EMBL/GenBank/DDBJ databases">
        <title>Draft genome sequence of Haematococcus lacustris strain NIES-144.</title>
        <authorList>
            <person name="Morimoto D."/>
            <person name="Nakagawa S."/>
            <person name="Yoshida T."/>
            <person name="Sawayama S."/>
        </authorList>
    </citation>
    <scope>NUCLEOTIDE SEQUENCE [LARGE SCALE GENOMIC DNA]</scope>
    <source>
        <strain evidence="4 5">NIES-144</strain>
    </source>
</reference>
<evidence type="ECO:0000313" key="4">
    <source>
        <dbReference type="EMBL" id="GFH05859.1"/>
    </source>
</evidence>
<name>A0A699YIX0_HAELA</name>
<dbReference type="PANTHER" id="PTHR10676">
    <property type="entry name" value="DYNEIN HEAVY CHAIN FAMILY PROTEIN"/>
    <property type="match status" value="1"/>
</dbReference>
<dbReference type="EMBL" id="BLLF01000011">
    <property type="protein sequence ID" value="GFH05859.1"/>
    <property type="molecule type" value="Genomic_DNA"/>
</dbReference>
<sequence length="544" mass="57214">MLAACLTAGLHPAIALHGLLLPALCLSLFCQPPASTLPTSGVCLQRPGWHVAVRLGMVLANVDKLHAVAEAVVQSRCQLWQVRCPPPSSPCDAPCLSFRVGPGPADMALPNLALLTLPCTDKGAAADEVMPLEAGLRALGEQVAAITSLHVLDDVASTSTVTPQEAALGAHFALQVKAWRDMLPYAQRLTQEAVLPRHVCILLTWLKICLTPVADAHAADVQLGERYPLPFVHVSDVPVNITEQLVRSALPGAPDAGTTPAAAPTPAPGHKTVGAAVGSAVAPISAEEAGSVTMAQLLSRCTENAETRMLADKAVERLVAALAAVRQRLASASLTFAVQRTGGAFIITNAREVETVLAAAEAELEQVRASPLFGGIMAKFEEVEQLLAAVATSILATLRCQDTFLLLSALMHSPEVLPVVPELAPGWDTLSSAWRKLTFNVKEAALLVAVTQSLQDVDVIEEAMRQMVARVTQGMVGPMREAFPRLHWVSDQVLLESLAVAADPGALPPALLTACFHGLQRLLVVEVEGLAGGPERQATLAACK</sequence>
<keyword evidence="2" id="KW-0732">Signal</keyword>
<evidence type="ECO:0000259" key="3">
    <source>
        <dbReference type="Pfam" id="PF08393"/>
    </source>
</evidence>
<dbReference type="InterPro" id="IPR026983">
    <property type="entry name" value="DHC"/>
</dbReference>
<dbReference type="AlphaFoldDB" id="A0A699YIX0"/>
<dbReference type="GO" id="GO:0097729">
    <property type="term" value="C:9+2 motile cilium"/>
    <property type="evidence" value="ECO:0007669"/>
    <property type="project" value="TreeGrafter"/>
</dbReference>
<protein>
    <recommendedName>
        <fullName evidence="3">Dynein heavy chain linker domain-containing protein</fullName>
    </recommendedName>
</protein>
<feature type="region of interest" description="Disordered" evidence="1">
    <location>
        <begin position="250"/>
        <end position="270"/>
    </location>
</feature>
<evidence type="ECO:0000256" key="2">
    <source>
        <dbReference type="SAM" id="SignalP"/>
    </source>
</evidence>
<dbReference type="Gene3D" id="1.20.140.100">
    <property type="entry name" value="Dynein heavy chain, N-terminal domain 2"/>
    <property type="match status" value="1"/>
</dbReference>
<dbReference type="InterPro" id="IPR042222">
    <property type="entry name" value="Dynein_2_N"/>
</dbReference>
<dbReference type="PANTHER" id="PTHR10676:SF398">
    <property type="entry name" value="DYNEIN HEAVY CHAIN"/>
    <property type="match status" value="1"/>
</dbReference>
<dbReference type="GO" id="GO:0008569">
    <property type="term" value="F:minus-end-directed microtubule motor activity"/>
    <property type="evidence" value="ECO:0007669"/>
    <property type="project" value="TreeGrafter"/>
</dbReference>
<feature type="chain" id="PRO_5025604273" description="Dynein heavy chain linker domain-containing protein" evidence="2">
    <location>
        <begin position="37"/>
        <end position="544"/>
    </location>
</feature>
<dbReference type="InterPro" id="IPR013602">
    <property type="entry name" value="Dynein_heavy_linker"/>
</dbReference>
<feature type="domain" description="Dynein heavy chain linker" evidence="3">
    <location>
        <begin position="317"/>
        <end position="524"/>
    </location>
</feature>
<accession>A0A699YIX0</accession>
<dbReference type="Proteomes" id="UP000485058">
    <property type="component" value="Unassembled WGS sequence"/>
</dbReference>
<feature type="signal peptide" evidence="2">
    <location>
        <begin position="1"/>
        <end position="36"/>
    </location>
</feature>
<dbReference type="Pfam" id="PF08393">
    <property type="entry name" value="DHC_N2"/>
    <property type="match status" value="1"/>
</dbReference>
<dbReference type="GO" id="GO:0060294">
    <property type="term" value="P:cilium movement involved in cell motility"/>
    <property type="evidence" value="ECO:0007669"/>
    <property type="project" value="TreeGrafter"/>
</dbReference>
<dbReference type="GO" id="GO:0051959">
    <property type="term" value="F:dynein light intermediate chain binding"/>
    <property type="evidence" value="ECO:0007669"/>
    <property type="project" value="InterPro"/>
</dbReference>
<dbReference type="GO" id="GO:0045505">
    <property type="term" value="F:dynein intermediate chain binding"/>
    <property type="evidence" value="ECO:0007669"/>
    <property type="project" value="InterPro"/>
</dbReference>
<keyword evidence="5" id="KW-1185">Reference proteome</keyword>
<organism evidence="4 5">
    <name type="scientific">Haematococcus lacustris</name>
    <name type="common">Green alga</name>
    <name type="synonym">Haematococcus pluvialis</name>
    <dbReference type="NCBI Taxonomy" id="44745"/>
    <lineage>
        <taxon>Eukaryota</taxon>
        <taxon>Viridiplantae</taxon>
        <taxon>Chlorophyta</taxon>
        <taxon>core chlorophytes</taxon>
        <taxon>Chlorophyceae</taxon>
        <taxon>CS clade</taxon>
        <taxon>Chlamydomonadales</taxon>
        <taxon>Haematococcaceae</taxon>
        <taxon>Haematococcus</taxon>
    </lineage>
</organism>
<evidence type="ECO:0000313" key="5">
    <source>
        <dbReference type="Proteomes" id="UP000485058"/>
    </source>
</evidence>
<evidence type="ECO:0000256" key="1">
    <source>
        <dbReference type="SAM" id="MobiDB-lite"/>
    </source>
</evidence>
<proteinExistence type="predicted"/>
<gene>
    <name evidence="4" type="ORF">HaLaN_00391</name>
</gene>
<comment type="caution">
    <text evidence="4">The sequence shown here is derived from an EMBL/GenBank/DDBJ whole genome shotgun (WGS) entry which is preliminary data.</text>
</comment>
<feature type="compositionally biased region" description="Low complexity" evidence="1">
    <location>
        <begin position="251"/>
        <end position="264"/>
    </location>
</feature>
<dbReference type="GO" id="GO:0030286">
    <property type="term" value="C:dynein complex"/>
    <property type="evidence" value="ECO:0007669"/>
    <property type="project" value="InterPro"/>
</dbReference>